<comment type="catalytic activity">
    <reaction evidence="1">
        <text>ATP + protein L-histidine = ADP + protein N-phospho-L-histidine.</text>
        <dbReference type="EC" id="2.7.13.3"/>
    </reaction>
</comment>
<keyword evidence="10" id="KW-1133">Transmembrane helix</keyword>
<feature type="modified residue" description="4-aspartylphosphate" evidence="12">
    <location>
        <position position="998"/>
    </location>
</feature>
<evidence type="ECO:0000259" key="14">
    <source>
        <dbReference type="PROSITE" id="PS50109"/>
    </source>
</evidence>
<keyword evidence="8" id="KW-0418">Kinase</keyword>
<dbReference type="SUPFAM" id="SSF52172">
    <property type="entry name" value="CheY-like"/>
    <property type="match status" value="3"/>
</dbReference>
<dbReference type="InterPro" id="IPR001789">
    <property type="entry name" value="Sig_transdc_resp-reg_receiver"/>
</dbReference>
<dbReference type="CDD" id="cd00082">
    <property type="entry name" value="HisKA"/>
    <property type="match status" value="1"/>
</dbReference>
<dbReference type="InterPro" id="IPR036890">
    <property type="entry name" value="HATPase_C_sf"/>
</dbReference>
<dbReference type="GO" id="GO:0005524">
    <property type="term" value="F:ATP binding"/>
    <property type="evidence" value="ECO:0007669"/>
    <property type="project" value="UniProtKB-KW"/>
</dbReference>
<dbReference type="Pfam" id="PF00672">
    <property type="entry name" value="HAMP"/>
    <property type="match status" value="1"/>
</dbReference>
<dbReference type="InterPro" id="IPR003594">
    <property type="entry name" value="HATPase_dom"/>
</dbReference>
<dbReference type="InterPro" id="IPR011006">
    <property type="entry name" value="CheY-like_superfamily"/>
</dbReference>
<dbReference type="RefSeq" id="WP_084055622.1">
    <property type="nucleotide sequence ID" value="NZ_FWXF01000001.1"/>
</dbReference>
<comment type="subcellular location">
    <subcellularLocation>
        <location evidence="2">Membrane</location>
    </subcellularLocation>
</comment>
<gene>
    <name evidence="17" type="ORF">SAMN02746041_00139</name>
</gene>
<reference evidence="17 18" key="1">
    <citation type="submission" date="2017-04" db="EMBL/GenBank/DDBJ databases">
        <authorList>
            <person name="Afonso C.L."/>
            <person name="Miller P.J."/>
            <person name="Scott M.A."/>
            <person name="Spackman E."/>
            <person name="Goraichik I."/>
            <person name="Dimitrov K.M."/>
            <person name="Suarez D.L."/>
            <person name="Swayne D.E."/>
        </authorList>
    </citation>
    <scope>NUCLEOTIDE SEQUENCE [LARGE SCALE GENOMIC DNA]</scope>
    <source>
        <strain evidence="17 18">DSM 13146</strain>
    </source>
</reference>
<evidence type="ECO:0000259" key="16">
    <source>
        <dbReference type="PROSITE" id="PS50885"/>
    </source>
</evidence>
<dbReference type="GO" id="GO:0005886">
    <property type="term" value="C:plasma membrane"/>
    <property type="evidence" value="ECO:0007669"/>
    <property type="project" value="TreeGrafter"/>
</dbReference>
<keyword evidence="4 12" id="KW-0597">Phosphoprotein</keyword>
<evidence type="ECO:0000256" key="2">
    <source>
        <dbReference type="ARBA" id="ARBA00004370"/>
    </source>
</evidence>
<dbReference type="Gene3D" id="3.40.50.2300">
    <property type="match status" value="3"/>
</dbReference>
<evidence type="ECO:0000313" key="17">
    <source>
        <dbReference type="EMBL" id="SMC16679.1"/>
    </source>
</evidence>
<keyword evidence="5" id="KW-0808">Transferase</keyword>
<dbReference type="PRINTS" id="PR00344">
    <property type="entry name" value="BCTRLSENSOR"/>
</dbReference>
<keyword evidence="11" id="KW-0472">Membrane</keyword>
<keyword evidence="6" id="KW-0812">Transmembrane</keyword>
<feature type="domain" description="Response regulatory" evidence="15">
    <location>
        <begin position="1096"/>
        <end position="1211"/>
    </location>
</feature>
<dbReference type="SMART" id="SM00065">
    <property type="entry name" value="GAF"/>
    <property type="match status" value="1"/>
</dbReference>
<dbReference type="InterPro" id="IPR003018">
    <property type="entry name" value="GAF"/>
</dbReference>
<evidence type="ECO:0000313" key="18">
    <source>
        <dbReference type="Proteomes" id="UP000192783"/>
    </source>
</evidence>
<keyword evidence="9" id="KW-0067">ATP-binding</keyword>
<dbReference type="EMBL" id="FWXF01000001">
    <property type="protein sequence ID" value="SMC16679.1"/>
    <property type="molecule type" value="Genomic_DNA"/>
</dbReference>
<organism evidence="17 18">
    <name type="scientific">Desulfacinum hydrothermale DSM 13146</name>
    <dbReference type="NCBI Taxonomy" id="1121390"/>
    <lineage>
        <taxon>Bacteria</taxon>
        <taxon>Pseudomonadati</taxon>
        <taxon>Thermodesulfobacteriota</taxon>
        <taxon>Syntrophobacteria</taxon>
        <taxon>Syntrophobacterales</taxon>
        <taxon>Syntrophobacteraceae</taxon>
        <taxon>Desulfacinum</taxon>
    </lineage>
</organism>
<dbReference type="PROSITE" id="PS50885">
    <property type="entry name" value="HAMP"/>
    <property type="match status" value="1"/>
</dbReference>
<dbReference type="InterPro" id="IPR029016">
    <property type="entry name" value="GAF-like_dom_sf"/>
</dbReference>
<evidence type="ECO:0000256" key="8">
    <source>
        <dbReference type="ARBA" id="ARBA00022777"/>
    </source>
</evidence>
<dbReference type="PANTHER" id="PTHR43047">
    <property type="entry name" value="TWO-COMPONENT HISTIDINE PROTEIN KINASE"/>
    <property type="match status" value="1"/>
</dbReference>
<dbReference type="Gene3D" id="3.30.450.20">
    <property type="entry name" value="PAS domain"/>
    <property type="match status" value="1"/>
</dbReference>
<dbReference type="PROSITE" id="PS50109">
    <property type="entry name" value="HIS_KIN"/>
    <property type="match status" value="1"/>
</dbReference>
<keyword evidence="7" id="KW-0547">Nucleotide-binding</keyword>
<dbReference type="SUPFAM" id="SSF55781">
    <property type="entry name" value="GAF domain-like"/>
    <property type="match status" value="1"/>
</dbReference>
<dbReference type="InterPro" id="IPR003660">
    <property type="entry name" value="HAMP_dom"/>
</dbReference>
<dbReference type="Pfam" id="PF00072">
    <property type="entry name" value="Response_reg"/>
    <property type="match status" value="3"/>
</dbReference>
<dbReference type="Proteomes" id="UP000192783">
    <property type="component" value="Unassembled WGS sequence"/>
</dbReference>
<dbReference type="SUPFAM" id="SSF158472">
    <property type="entry name" value="HAMP domain-like"/>
    <property type="match status" value="1"/>
</dbReference>
<dbReference type="SUPFAM" id="SSF47384">
    <property type="entry name" value="Homodimeric domain of signal transducing histidine kinase"/>
    <property type="match status" value="1"/>
</dbReference>
<dbReference type="Pfam" id="PF00512">
    <property type="entry name" value="HisKA"/>
    <property type="match status" value="1"/>
</dbReference>
<evidence type="ECO:0000256" key="1">
    <source>
        <dbReference type="ARBA" id="ARBA00000085"/>
    </source>
</evidence>
<dbReference type="GO" id="GO:0009927">
    <property type="term" value="F:histidine phosphotransfer kinase activity"/>
    <property type="evidence" value="ECO:0007669"/>
    <property type="project" value="TreeGrafter"/>
</dbReference>
<feature type="modified residue" description="4-aspartylphosphate" evidence="12">
    <location>
        <position position="872"/>
    </location>
</feature>
<name>A0A1W1WY68_9BACT</name>
<evidence type="ECO:0000256" key="6">
    <source>
        <dbReference type="ARBA" id="ARBA00022692"/>
    </source>
</evidence>
<evidence type="ECO:0000256" key="7">
    <source>
        <dbReference type="ARBA" id="ARBA00022741"/>
    </source>
</evidence>
<proteinExistence type="predicted"/>
<dbReference type="Pfam" id="PF02518">
    <property type="entry name" value="HATPase_c"/>
    <property type="match status" value="1"/>
</dbReference>
<dbReference type="STRING" id="1121390.SAMN02746041_00139"/>
<dbReference type="SMART" id="SM00388">
    <property type="entry name" value="HisKA"/>
    <property type="match status" value="1"/>
</dbReference>
<keyword evidence="18" id="KW-1185">Reference proteome</keyword>
<feature type="domain" description="HAMP" evidence="16">
    <location>
        <begin position="301"/>
        <end position="353"/>
    </location>
</feature>
<dbReference type="OrthoDB" id="9796305at2"/>
<dbReference type="Gene3D" id="3.30.450.40">
    <property type="match status" value="1"/>
</dbReference>
<dbReference type="SMART" id="SM00304">
    <property type="entry name" value="HAMP"/>
    <property type="match status" value="1"/>
</dbReference>
<evidence type="ECO:0000256" key="13">
    <source>
        <dbReference type="SAM" id="Coils"/>
    </source>
</evidence>
<evidence type="ECO:0000256" key="11">
    <source>
        <dbReference type="ARBA" id="ARBA00023136"/>
    </source>
</evidence>
<dbReference type="SMART" id="SM00448">
    <property type="entry name" value="REC"/>
    <property type="match status" value="3"/>
</dbReference>
<dbReference type="Gene3D" id="1.10.287.130">
    <property type="match status" value="1"/>
</dbReference>
<dbReference type="SMART" id="SM00387">
    <property type="entry name" value="HATPase_c"/>
    <property type="match status" value="1"/>
</dbReference>
<dbReference type="CDD" id="cd06225">
    <property type="entry name" value="HAMP"/>
    <property type="match status" value="1"/>
</dbReference>
<dbReference type="SUPFAM" id="SSF55874">
    <property type="entry name" value="ATPase domain of HSP90 chaperone/DNA topoisomerase II/histidine kinase"/>
    <property type="match status" value="1"/>
</dbReference>
<dbReference type="CDD" id="cd17574">
    <property type="entry name" value="REC_OmpR"/>
    <property type="match status" value="1"/>
</dbReference>
<feature type="domain" description="Response regulatory" evidence="15">
    <location>
        <begin position="823"/>
        <end position="936"/>
    </location>
</feature>
<feature type="domain" description="Response regulatory" evidence="15">
    <location>
        <begin position="949"/>
        <end position="1067"/>
    </location>
</feature>
<keyword evidence="13" id="KW-0175">Coiled coil</keyword>
<dbReference type="InterPro" id="IPR005467">
    <property type="entry name" value="His_kinase_dom"/>
</dbReference>
<dbReference type="PROSITE" id="PS50110">
    <property type="entry name" value="RESPONSE_REGULATORY"/>
    <property type="match status" value="3"/>
</dbReference>
<dbReference type="FunFam" id="1.10.287.130:FF:000004">
    <property type="entry name" value="Ethylene receptor 1"/>
    <property type="match status" value="1"/>
</dbReference>
<protein>
    <recommendedName>
        <fullName evidence="3">histidine kinase</fullName>
        <ecNumber evidence="3">2.7.13.3</ecNumber>
    </recommendedName>
</protein>
<dbReference type="CDD" id="cd17546">
    <property type="entry name" value="REC_hyHK_CKI1_RcsC-like"/>
    <property type="match status" value="1"/>
</dbReference>
<feature type="modified residue" description="4-aspartylphosphate" evidence="12">
    <location>
        <position position="1144"/>
    </location>
</feature>
<sequence>MKALFHFRSMKLRLAFWLALMGGVSLLVLGAVWFQLYQAQYRVQEEGRLVDRHVRSLAALDRWTEDLTSTLSVLAETPLYGDPHRARAAEDLLSVMARTLPSVGHLFLVDAQSGRVWASSDPKRLGRDLSGDPCVARTLQSGTPVIAVVHGDRPGDALHVEACVSARSSEVGRPGAVLMATLSTRAFAWMKPHHVPEGQGATYLRMGDRFYRMEDGRWERPPVGLDESAVGGGARLKRLRDAAGRAFYGVASPVAGTDWSLWTLVDAAAIDGPVASLRARMVASTVLGALLLLGAGFVLARRIAHPLEAMARVSRRVQEGDLGARCEVNRPDELGVLALSYNHVLDSLGNRLERQRQVAALHETMVAAVDLDAFVHSVLGRLMEMTEAQAGACHVLDSRTERFEPQAWQGLDKERLASFDAASADGELGRAVATQSVVHVTDVSPDTRFIYKAVAGGVVPREWLSVPVSDNGRVRLVFSLIRLAPFRRESLELVEEVRHALDTACARVVAVQEIQDLTDLLSERNQELESQKEELQNQSEELAEQAEELRLQAEELREQNVELELQQRRLQEANRLKDEFLSNMSHELRTPLNSILALSRVLDNRLGADLSEEHRRFLHIIERNGRVLLGLINDILDLSKVESGNMDVFPEAVSVPALVETVVENIRPLADKKGLEVKVSLATELPTVETDAKRLYQILQNLVGNAVKFTESGHVEISARPDGDQVVLAVRDTGIGIAAEDLPHIFDKFRQADGTTSRRFEGTGLGLAIAKRLSELLGGDLGAESRPGQGSVFTLRLPVSWQGTGQVMAPASLQRVSEESGPEVVVVEDDEQVRGNLAGWLKEAGYSVRGFASAQEALEACRRKAPAAIVMDVILPGMDGYEALRRMRKQPELKDVAILIMSAARDGGTAKLLGADGFVGKPLKRERLLSCLRSVLQGRGKDFDPAAKRLLVVEDNETAVLHLCSILESAGYRPDVARTCAEALDYVDRVRPDGIILDLMMPDVSGLDLLERIRQRSDLQEVPVLVLTAKELTAQDWERLESNHIFQLIPKGDVDGTELLEKIRTMLSGPEKKVEGAAAQGAVNRQTARDRSSRPRILVVEDNPDNRVLFHAILDEHYEVRDAENGREGLRLIGQWRPDLVLLDMSLPEMSGYEVARRVKADPNVRTIPLIAVTAHAMPADRRKSREAGCDDHLSKPFQVEELLALVGRWLRSGARPEGETPDRNL</sequence>
<dbReference type="Pfam" id="PF13185">
    <property type="entry name" value="GAF_2"/>
    <property type="match status" value="1"/>
</dbReference>
<feature type="domain" description="Histidine kinase" evidence="14">
    <location>
        <begin position="583"/>
        <end position="801"/>
    </location>
</feature>
<feature type="coiled-coil region" evidence="13">
    <location>
        <begin position="511"/>
        <end position="583"/>
    </location>
</feature>
<dbReference type="Gene3D" id="3.30.565.10">
    <property type="entry name" value="Histidine kinase-like ATPase, C-terminal domain"/>
    <property type="match status" value="1"/>
</dbReference>
<evidence type="ECO:0000259" key="15">
    <source>
        <dbReference type="PROSITE" id="PS50110"/>
    </source>
</evidence>
<dbReference type="InterPro" id="IPR004358">
    <property type="entry name" value="Sig_transdc_His_kin-like_C"/>
</dbReference>
<dbReference type="AlphaFoldDB" id="A0A1W1WY68"/>
<dbReference type="Gene3D" id="6.10.340.10">
    <property type="match status" value="1"/>
</dbReference>
<evidence type="ECO:0000256" key="12">
    <source>
        <dbReference type="PROSITE-ProRule" id="PRU00169"/>
    </source>
</evidence>
<evidence type="ECO:0000256" key="5">
    <source>
        <dbReference type="ARBA" id="ARBA00022679"/>
    </source>
</evidence>
<accession>A0A1W1WY68</accession>
<dbReference type="PANTHER" id="PTHR43047:SF72">
    <property type="entry name" value="OSMOSENSING HISTIDINE PROTEIN KINASE SLN1"/>
    <property type="match status" value="1"/>
</dbReference>
<dbReference type="GO" id="GO:0000155">
    <property type="term" value="F:phosphorelay sensor kinase activity"/>
    <property type="evidence" value="ECO:0007669"/>
    <property type="project" value="InterPro"/>
</dbReference>
<dbReference type="FunFam" id="3.30.565.10:FF:000010">
    <property type="entry name" value="Sensor histidine kinase RcsC"/>
    <property type="match status" value="1"/>
</dbReference>
<evidence type="ECO:0000256" key="9">
    <source>
        <dbReference type="ARBA" id="ARBA00022840"/>
    </source>
</evidence>
<evidence type="ECO:0000256" key="10">
    <source>
        <dbReference type="ARBA" id="ARBA00022989"/>
    </source>
</evidence>
<dbReference type="InterPro" id="IPR036097">
    <property type="entry name" value="HisK_dim/P_sf"/>
</dbReference>
<dbReference type="CDD" id="cd16922">
    <property type="entry name" value="HATPase_EvgS-ArcB-TorS-like"/>
    <property type="match status" value="1"/>
</dbReference>
<dbReference type="EC" id="2.7.13.3" evidence="3"/>
<dbReference type="InterPro" id="IPR003661">
    <property type="entry name" value="HisK_dim/P_dom"/>
</dbReference>
<evidence type="ECO:0000256" key="3">
    <source>
        <dbReference type="ARBA" id="ARBA00012438"/>
    </source>
</evidence>
<evidence type="ECO:0000256" key="4">
    <source>
        <dbReference type="ARBA" id="ARBA00022553"/>
    </source>
</evidence>